<feature type="region of interest" description="Disordered" evidence="1">
    <location>
        <begin position="72"/>
        <end position="98"/>
    </location>
</feature>
<protein>
    <submittedName>
        <fullName evidence="2">Uncharacterized protein</fullName>
    </submittedName>
</protein>
<sequence length="125" mass="12867">MVVHALKSTAVRGTRAAVAASQKRSMGGSSAPAPEWTGIDAVVRKYLPQDDQLAGAILAGYGTLIMGAVLKSKMSGSPPEEPAPVAPAAPVVASSGSIPSVDSADFESFIESEENLLKWIESAEK</sequence>
<gene>
    <name evidence="2" type="ORF">DBRI1063_LOCUS526</name>
</gene>
<feature type="compositionally biased region" description="Low complexity" evidence="1">
    <location>
        <begin position="88"/>
        <end position="98"/>
    </location>
</feature>
<reference evidence="2" key="1">
    <citation type="submission" date="2021-01" db="EMBL/GenBank/DDBJ databases">
        <authorList>
            <person name="Corre E."/>
            <person name="Pelletier E."/>
            <person name="Niang G."/>
            <person name="Scheremetjew M."/>
            <person name="Finn R."/>
            <person name="Kale V."/>
            <person name="Holt S."/>
            <person name="Cochrane G."/>
            <person name="Meng A."/>
            <person name="Brown T."/>
            <person name="Cohen L."/>
        </authorList>
    </citation>
    <scope>NUCLEOTIDE SEQUENCE</scope>
    <source>
        <strain evidence="2">Pop2</strain>
    </source>
</reference>
<evidence type="ECO:0000313" key="2">
    <source>
        <dbReference type="EMBL" id="CAD9314120.1"/>
    </source>
</evidence>
<dbReference type="EMBL" id="HBGN01000816">
    <property type="protein sequence ID" value="CAD9314120.1"/>
    <property type="molecule type" value="Transcribed_RNA"/>
</dbReference>
<proteinExistence type="predicted"/>
<name>A0A6S9GYF7_9STRA</name>
<dbReference type="AlphaFoldDB" id="A0A6S9GYF7"/>
<accession>A0A6S9GYF7</accession>
<evidence type="ECO:0000256" key="1">
    <source>
        <dbReference type="SAM" id="MobiDB-lite"/>
    </source>
</evidence>
<organism evidence="2">
    <name type="scientific">Ditylum brightwellii</name>
    <dbReference type="NCBI Taxonomy" id="49249"/>
    <lineage>
        <taxon>Eukaryota</taxon>
        <taxon>Sar</taxon>
        <taxon>Stramenopiles</taxon>
        <taxon>Ochrophyta</taxon>
        <taxon>Bacillariophyta</taxon>
        <taxon>Mediophyceae</taxon>
        <taxon>Lithodesmiophycidae</taxon>
        <taxon>Lithodesmiales</taxon>
        <taxon>Lithodesmiaceae</taxon>
        <taxon>Ditylum</taxon>
    </lineage>
</organism>